<name>A0ABV9I7B1_9DEIO</name>
<sequence>MTDSLPHWPDPTALCGLHVLSLESRRTAQMALLIQEAGGIAEVVATMREQRLDLSRPAADLAGALQMGRVGALLCPTVVGTRLLLRELQASQAQALGQLRTVPILAGHRGVAQILATAGLQAQVQADPRDWGEAERWLGQTLPEGGQAVCVQYGEGPPATSLRNLAGRNVGVEPLPAHRIAFPADPRPMANAIRHLILGGPQLVLVSSGTQMVHLLHYAERLQLHTELRSALRRLPVVSIGPACSEALADLGLQTAAEAAPHTMTALVQAAAALMHLRRTQDLAQAG</sequence>
<dbReference type="InterPro" id="IPR003754">
    <property type="entry name" value="4pyrrol_synth_uPrphyn_synth"/>
</dbReference>
<dbReference type="EMBL" id="JBHSEI010000001">
    <property type="protein sequence ID" value="MFC4637611.1"/>
    <property type="molecule type" value="Genomic_DNA"/>
</dbReference>
<dbReference type="InterPro" id="IPR039793">
    <property type="entry name" value="UROS/Hem4"/>
</dbReference>
<keyword evidence="3" id="KW-1185">Reference proteome</keyword>
<protein>
    <submittedName>
        <fullName evidence="2">Uroporphyrinogen-III synthase</fullName>
        <ecNumber evidence="2">4.2.1.75</ecNumber>
    </submittedName>
</protein>
<dbReference type="Proteomes" id="UP001595952">
    <property type="component" value="Unassembled WGS sequence"/>
</dbReference>
<evidence type="ECO:0000313" key="3">
    <source>
        <dbReference type="Proteomes" id="UP001595952"/>
    </source>
</evidence>
<feature type="domain" description="Tetrapyrrole biosynthesis uroporphyrinogen III synthase" evidence="1">
    <location>
        <begin position="29"/>
        <end position="269"/>
    </location>
</feature>
<evidence type="ECO:0000313" key="2">
    <source>
        <dbReference type="EMBL" id="MFC4637611.1"/>
    </source>
</evidence>
<keyword evidence="2" id="KW-0456">Lyase</keyword>
<gene>
    <name evidence="2" type="ORF">ACFO0D_04560</name>
</gene>
<dbReference type="Pfam" id="PF02602">
    <property type="entry name" value="HEM4"/>
    <property type="match status" value="1"/>
</dbReference>
<dbReference type="Gene3D" id="3.40.50.10090">
    <property type="match status" value="2"/>
</dbReference>
<dbReference type="GO" id="GO:0004852">
    <property type="term" value="F:uroporphyrinogen-III synthase activity"/>
    <property type="evidence" value="ECO:0007669"/>
    <property type="project" value="UniProtKB-EC"/>
</dbReference>
<reference evidence="3" key="1">
    <citation type="journal article" date="2019" name="Int. J. Syst. Evol. Microbiol.">
        <title>The Global Catalogue of Microorganisms (GCM) 10K type strain sequencing project: providing services to taxonomists for standard genome sequencing and annotation.</title>
        <authorList>
            <consortium name="The Broad Institute Genomics Platform"/>
            <consortium name="The Broad Institute Genome Sequencing Center for Infectious Disease"/>
            <person name="Wu L."/>
            <person name="Ma J."/>
        </authorList>
    </citation>
    <scope>NUCLEOTIDE SEQUENCE [LARGE SCALE GENOMIC DNA]</scope>
    <source>
        <strain evidence="3">CCUG 55995</strain>
    </source>
</reference>
<comment type="caution">
    <text evidence="2">The sequence shown here is derived from an EMBL/GenBank/DDBJ whole genome shotgun (WGS) entry which is preliminary data.</text>
</comment>
<evidence type="ECO:0000259" key="1">
    <source>
        <dbReference type="Pfam" id="PF02602"/>
    </source>
</evidence>
<organism evidence="2 3">
    <name type="scientific">Deinococcus hohokamensis</name>
    <dbReference type="NCBI Taxonomy" id="309883"/>
    <lineage>
        <taxon>Bacteria</taxon>
        <taxon>Thermotogati</taxon>
        <taxon>Deinococcota</taxon>
        <taxon>Deinococci</taxon>
        <taxon>Deinococcales</taxon>
        <taxon>Deinococcaceae</taxon>
        <taxon>Deinococcus</taxon>
    </lineage>
</organism>
<accession>A0ABV9I7B1</accession>
<dbReference type="PANTHER" id="PTHR40082:SF1">
    <property type="entry name" value="BLR5956 PROTEIN"/>
    <property type="match status" value="1"/>
</dbReference>
<dbReference type="PANTHER" id="PTHR40082">
    <property type="entry name" value="BLR5956 PROTEIN"/>
    <property type="match status" value="1"/>
</dbReference>
<dbReference type="EC" id="4.2.1.75" evidence="2"/>
<dbReference type="RefSeq" id="WP_380060622.1">
    <property type="nucleotide sequence ID" value="NZ_JBHSEI010000001.1"/>
</dbReference>
<dbReference type="InterPro" id="IPR036108">
    <property type="entry name" value="4pyrrol_syn_uPrphyn_synt_sf"/>
</dbReference>
<proteinExistence type="predicted"/>
<dbReference type="SUPFAM" id="SSF69618">
    <property type="entry name" value="HemD-like"/>
    <property type="match status" value="1"/>
</dbReference>